<gene>
    <name evidence="1" type="ORF">GA0070610_3965</name>
</gene>
<accession>A0A1C5GCT0</accession>
<keyword evidence="1" id="KW-0687">Ribonucleoprotein</keyword>
<protein>
    <submittedName>
        <fullName evidence="1">LSU ribosomal protein L12P homologue</fullName>
    </submittedName>
</protein>
<dbReference type="AlphaFoldDB" id="A0A1C5GCT0"/>
<keyword evidence="1" id="KW-0689">Ribosomal protein</keyword>
<evidence type="ECO:0000313" key="2">
    <source>
        <dbReference type="Proteomes" id="UP000198251"/>
    </source>
</evidence>
<reference evidence="1 2" key="1">
    <citation type="submission" date="2016-06" db="EMBL/GenBank/DDBJ databases">
        <authorList>
            <person name="Kjaerup R.B."/>
            <person name="Dalgaard T.S."/>
            <person name="Juul-Madsen H.R."/>
        </authorList>
    </citation>
    <scope>NUCLEOTIDE SEQUENCE [LARGE SCALE GENOMIC DNA]</scope>
    <source>
        <strain evidence="1 2">DSM 43913</strain>
    </source>
</reference>
<evidence type="ECO:0000313" key="1">
    <source>
        <dbReference type="EMBL" id="SCG17645.1"/>
    </source>
</evidence>
<proteinExistence type="predicted"/>
<dbReference type="EMBL" id="LT607733">
    <property type="protein sequence ID" value="SCG17645.1"/>
    <property type="molecule type" value="Genomic_DNA"/>
</dbReference>
<dbReference type="GO" id="GO:0005840">
    <property type="term" value="C:ribosome"/>
    <property type="evidence" value="ECO:0007669"/>
    <property type="project" value="UniProtKB-KW"/>
</dbReference>
<name>A0A1C5GCT0_MICEH</name>
<sequence length="103" mass="11496">MCFHHRMEITLALLMVVVVALLAAQLPGRTEQARTAYRLAEIERRLRLVMDHLGVVDPSPVPPEVQQHLARGDRIKAIAAYRKATGADLLSAKQAVEAYEGRR</sequence>
<keyword evidence="2" id="KW-1185">Reference proteome</keyword>
<dbReference type="Proteomes" id="UP000198251">
    <property type="component" value="Chromosome I"/>
</dbReference>
<organism evidence="1 2">
    <name type="scientific">Micromonospora echinofusca</name>
    <dbReference type="NCBI Taxonomy" id="47858"/>
    <lineage>
        <taxon>Bacteria</taxon>
        <taxon>Bacillati</taxon>
        <taxon>Actinomycetota</taxon>
        <taxon>Actinomycetes</taxon>
        <taxon>Micromonosporales</taxon>
        <taxon>Micromonosporaceae</taxon>
        <taxon>Micromonospora</taxon>
    </lineage>
</organism>